<evidence type="ECO:0000313" key="3">
    <source>
        <dbReference type="Proteomes" id="UP000762676"/>
    </source>
</evidence>
<sequence length="91" mass="10358">MYAHQEIFTKNTKESRRHNDELDLNGHDGAIEIEAVPDDAPEEEGVFLTATESMLKDALRRWRQSHPTGIQFTILECPSMSSGTWCINLIL</sequence>
<name>A0AAV4HEH7_9GAST</name>
<comment type="caution">
    <text evidence="2">The sequence shown here is derived from an EMBL/GenBank/DDBJ whole genome shotgun (WGS) entry which is preliminary data.</text>
</comment>
<protein>
    <submittedName>
        <fullName evidence="2">Uncharacterized protein</fullName>
    </submittedName>
</protein>
<evidence type="ECO:0000256" key="1">
    <source>
        <dbReference type="SAM" id="MobiDB-lite"/>
    </source>
</evidence>
<organism evidence="2 3">
    <name type="scientific">Elysia marginata</name>
    <dbReference type="NCBI Taxonomy" id="1093978"/>
    <lineage>
        <taxon>Eukaryota</taxon>
        <taxon>Metazoa</taxon>
        <taxon>Spiralia</taxon>
        <taxon>Lophotrochozoa</taxon>
        <taxon>Mollusca</taxon>
        <taxon>Gastropoda</taxon>
        <taxon>Heterobranchia</taxon>
        <taxon>Euthyneura</taxon>
        <taxon>Panpulmonata</taxon>
        <taxon>Sacoglossa</taxon>
        <taxon>Placobranchoidea</taxon>
        <taxon>Plakobranchidae</taxon>
        <taxon>Elysia</taxon>
    </lineage>
</organism>
<proteinExistence type="predicted"/>
<dbReference type="Proteomes" id="UP000762676">
    <property type="component" value="Unassembled WGS sequence"/>
</dbReference>
<keyword evidence="3" id="KW-1185">Reference proteome</keyword>
<dbReference type="AlphaFoldDB" id="A0AAV4HEH7"/>
<reference evidence="2 3" key="1">
    <citation type="journal article" date="2021" name="Elife">
        <title>Chloroplast acquisition without the gene transfer in kleptoplastic sea slugs, Plakobranchus ocellatus.</title>
        <authorList>
            <person name="Maeda T."/>
            <person name="Takahashi S."/>
            <person name="Yoshida T."/>
            <person name="Shimamura S."/>
            <person name="Takaki Y."/>
            <person name="Nagai Y."/>
            <person name="Toyoda A."/>
            <person name="Suzuki Y."/>
            <person name="Arimoto A."/>
            <person name="Ishii H."/>
            <person name="Satoh N."/>
            <person name="Nishiyama T."/>
            <person name="Hasebe M."/>
            <person name="Maruyama T."/>
            <person name="Minagawa J."/>
            <person name="Obokata J."/>
            <person name="Shigenobu S."/>
        </authorList>
    </citation>
    <scope>NUCLEOTIDE SEQUENCE [LARGE SCALE GENOMIC DNA]</scope>
</reference>
<dbReference type="EMBL" id="BMAT01001916">
    <property type="protein sequence ID" value="GFR95448.1"/>
    <property type="molecule type" value="Genomic_DNA"/>
</dbReference>
<gene>
    <name evidence="2" type="ORF">ElyMa_000944400</name>
</gene>
<feature type="compositionally biased region" description="Basic and acidic residues" evidence="1">
    <location>
        <begin position="11"/>
        <end position="28"/>
    </location>
</feature>
<feature type="region of interest" description="Disordered" evidence="1">
    <location>
        <begin position="1"/>
        <end position="28"/>
    </location>
</feature>
<evidence type="ECO:0000313" key="2">
    <source>
        <dbReference type="EMBL" id="GFR95448.1"/>
    </source>
</evidence>
<accession>A0AAV4HEH7</accession>